<evidence type="ECO:0000256" key="5">
    <source>
        <dbReference type="ARBA" id="ARBA00022741"/>
    </source>
</evidence>
<evidence type="ECO:0000256" key="4">
    <source>
        <dbReference type="ARBA" id="ARBA00022695"/>
    </source>
</evidence>
<comment type="catalytic activity">
    <reaction evidence="7">
        <text>alpha-D-mannose 1-phosphate + GTP + H(+) = GDP-alpha-D-mannose + diphosphate</text>
        <dbReference type="Rhea" id="RHEA:15229"/>
        <dbReference type="ChEBI" id="CHEBI:15378"/>
        <dbReference type="ChEBI" id="CHEBI:33019"/>
        <dbReference type="ChEBI" id="CHEBI:37565"/>
        <dbReference type="ChEBI" id="CHEBI:57527"/>
        <dbReference type="ChEBI" id="CHEBI:58409"/>
        <dbReference type="EC" id="2.7.7.13"/>
    </reaction>
</comment>
<keyword evidence="11" id="KW-1185">Reference proteome</keyword>
<dbReference type="InterPro" id="IPR051161">
    <property type="entry name" value="Mannose-6P_isomerase_type2"/>
</dbReference>
<dbReference type="HOGENOM" id="CLU_035527_0_1_9"/>
<sequence length="358" mass="40445">MITPLIMAGGVGSRFWPLSRKDTPKQFLKLVDQDQSMIQATVDRISDLSSYENIFIATNQNYLADIKEHLPEIPENNITVEPMGKNTAACIGLASLYIEQQDPQAVMVVLPSDHLIEDESSYLEILNTAVEVAKKGDNLVTIGIEPTQPETGYGYIAYDQDEREIEIDNAFAVKEFTEKPDLKTAENFIEQGNYLWNSGMFVWRVDTIRKMFKKYMPNLHKGLERMKEAIGTEQEEEVLVEEFKKLDSISIDYGIMEQADNIYVVPGDFGWDDVGTWSSLERFKEVDLDGNLVEGNHIGLETKNSIIHGNGKLITTVGLDNVIIVETDDAIMVCDKDKAQDVKELRNKLKSEGYEDCL</sequence>
<evidence type="ECO:0000256" key="2">
    <source>
        <dbReference type="ARBA" id="ARBA00012387"/>
    </source>
</evidence>
<evidence type="ECO:0000256" key="6">
    <source>
        <dbReference type="ARBA" id="ARBA00023134"/>
    </source>
</evidence>
<evidence type="ECO:0000256" key="1">
    <source>
        <dbReference type="ARBA" id="ARBA00006115"/>
    </source>
</evidence>
<keyword evidence="4 10" id="KW-0548">Nucleotidyltransferase</keyword>
<dbReference type="AlphaFoldDB" id="D9QTR1"/>
<evidence type="ECO:0000313" key="11">
    <source>
        <dbReference type="Proteomes" id="UP000001661"/>
    </source>
</evidence>
<dbReference type="STRING" id="574087.Acear_2144"/>
<name>D9QTR1_ACEAZ</name>
<comment type="similarity">
    <text evidence="1">Belongs to the mannose-6-phosphate isomerase type 2 family.</text>
</comment>
<protein>
    <recommendedName>
        <fullName evidence="2">mannose-1-phosphate guanylyltransferase</fullName>
        <ecNumber evidence="2">2.7.7.13</ecNumber>
    </recommendedName>
</protein>
<dbReference type="PANTHER" id="PTHR46390">
    <property type="entry name" value="MANNOSE-1-PHOSPHATE GUANYLYLTRANSFERASE"/>
    <property type="match status" value="1"/>
</dbReference>
<dbReference type="GO" id="GO:0009298">
    <property type="term" value="P:GDP-mannose biosynthetic process"/>
    <property type="evidence" value="ECO:0007669"/>
    <property type="project" value="TreeGrafter"/>
</dbReference>
<dbReference type="Pfam" id="PF22640">
    <property type="entry name" value="ManC_GMP_beta-helix"/>
    <property type="match status" value="1"/>
</dbReference>
<dbReference type="RefSeq" id="WP_013279075.1">
    <property type="nucleotide sequence ID" value="NC_014378.1"/>
</dbReference>
<evidence type="ECO:0000256" key="7">
    <source>
        <dbReference type="ARBA" id="ARBA00047343"/>
    </source>
</evidence>
<keyword evidence="10" id="KW-0413">Isomerase</keyword>
<feature type="domain" description="Nucleotidyl transferase" evidence="8">
    <location>
        <begin position="4"/>
        <end position="284"/>
    </location>
</feature>
<dbReference type="PANTHER" id="PTHR46390:SF1">
    <property type="entry name" value="MANNOSE-1-PHOSPHATE GUANYLYLTRANSFERASE"/>
    <property type="match status" value="1"/>
</dbReference>
<dbReference type="InterPro" id="IPR005835">
    <property type="entry name" value="NTP_transferase_dom"/>
</dbReference>
<evidence type="ECO:0000259" key="9">
    <source>
        <dbReference type="Pfam" id="PF22640"/>
    </source>
</evidence>
<proteinExistence type="inferred from homology"/>
<dbReference type="SUPFAM" id="SSF159283">
    <property type="entry name" value="Guanosine diphospho-D-mannose pyrophosphorylase/mannose-6-phosphate isomerase linker domain"/>
    <property type="match status" value="1"/>
</dbReference>
<dbReference type="Gene3D" id="3.90.550.10">
    <property type="entry name" value="Spore Coat Polysaccharide Biosynthesis Protein SpsA, Chain A"/>
    <property type="match status" value="1"/>
</dbReference>
<keyword evidence="6" id="KW-0342">GTP-binding</keyword>
<dbReference type="Proteomes" id="UP000001661">
    <property type="component" value="Chromosome"/>
</dbReference>
<dbReference type="InterPro" id="IPR029044">
    <property type="entry name" value="Nucleotide-diphossugar_trans"/>
</dbReference>
<dbReference type="GO" id="GO:0004475">
    <property type="term" value="F:mannose-1-phosphate guanylyltransferase (GTP) activity"/>
    <property type="evidence" value="ECO:0007669"/>
    <property type="project" value="UniProtKB-EC"/>
</dbReference>
<evidence type="ECO:0000256" key="3">
    <source>
        <dbReference type="ARBA" id="ARBA00022679"/>
    </source>
</evidence>
<dbReference type="InterPro" id="IPR054566">
    <property type="entry name" value="ManC/GMP-like_b-helix"/>
</dbReference>
<dbReference type="OrthoDB" id="9806359at2"/>
<evidence type="ECO:0000313" key="10">
    <source>
        <dbReference type="EMBL" id="ADL13632.1"/>
    </source>
</evidence>
<keyword evidence="5" id="KW-0547">Nucleotide-binding</keyword>
<dbReference type="FunFam" id="3.90.550.10:FF:000046">
    <property type="entry name" value="Mannose-1-phosphate guanylyltransferase (GDP)"/>
    <property type="match status" value="1"/>
</dbReference>
<accession>D9QTR1</accession>
<feature type="domain" description="MannoseP isomerase/GMP-like beta-helix" evidence="9">
    <location>
        <begin position="295"/>
        <end position="349"/>
    </location>
</feature>
<organism evidence="10 11">
    <name type="scientific">Acetohalobium arabaticum (strain ATCC 49924 / DSM 5501 / Z-7288)</name>
    <dbReference type="NCBI Taxonomy" id="574087"/>
    <lineage>
        <taxon>Bacteria</taxon>
        <taxon>Bacillati</taxon>
        <taxon>Bacillota</taxon>
        <taxon>Clostridia</taxon>
        <taxon>Halanaerobiales</taxon>
        <taxon>Halobacteroidaceae</taxon>
        <taxon>Acetohalobium</taxon>
    </lineage>
</organism>
<dbReference type="InterPro" id="IPR049577">
    <property type="entry name" value="GMPP_N"/>
</dbReference>
<keyword evidence="3 10" id="KW-0808">Transferase</keyword>
<dbReference type="Pfam" id="PF00483">
    <property type="entry name" value="NTP_transferase"/>
    <property type="match status" value="1"/>
</dbReference>
<dbReference type="EC" id="2.7.7.13" evidence="2"/>
<dbReference type="SUPFAM" id="SSF53448">
    <property type="entry name" value="Nucleotide-diphospho-sugar transferases"/>
    <property type="match status" value="1"/>
</dbReference>
<dbReference type="CDD" id="cd02509">
    <property type="entry name" value="GDP-M1P_Guanylyltransferase"/>
    <property type="match status" value="1"/>
</dbReference>
<dbReference type="eggNOG" id="COG0836">
    <property type="taxonomic scope" value="Bacteria"/>
</dbReference>
<dbReference type="EMBL" id="CP002105">
    <property type="protein sequence ID" value="ADL13632.1"/>
    <property type="molecule type" value="Genomic_DNA"/>
</dbReference>
<dbReference type="GO" id="GO:0016853">
    <property type="term" value="F:isomerase activity"/>
    <property type="evidence" value="ECO:0007669"/>
    <property type="project" value="UniProtKB-KW"/>
</dbReference>
<evidence type="ECO:0000259" key="8">
    <source>
        <dbReference type="Pfam" id="PF00483"/>
    </source>
</evidence>
<dbReference type="KEGG" id="aar:Acear_2144"/>
<gene>
    <name evidence="10" type="ordered locus">Acear_2144</name>
</gene>
<reference evidence="10 11" key="1">
    <citation type="journal article" date="2010" name="Stand. Genomic Sci.">
        <title>Complete genome sequence of Acetohalobium arabaticum type strain (Z-7288).</title>
        <authorList>
            <person name="Sikorski J."/>
            <person name="Lapidus A."/>
            <person name="Chertkov O."/>
            <person name="Lucas S."/>
            <person name="Copeland A."/>
            <person name="Glavina Del Rio T."/>
            <person name="Nolan M."/>
            <person name="Tice H."/>
            <person name="Cheng J.F."/>
            <person name="Han C."/>
            <person name="Brambilla E."/>
            <person name="Pitluck S."/>
            <person name="Liolios K."/>
            <person name="Ivanova N."/>
            <person name="Mavromatis K."/>
            <person name="Mikhailova N."/>
            <person name="Pati A."/>
            <person name="Bruce D."/>
            <person name="Detter C."/>
            <person name="Tapia R."/>
            <person name="Goodwin L."/>
            <person name="Chen A."/>
            <person name="Palaniappan K."/>
            <person name="Land M."/>
            <person name="Hauser L."/>
            <person name="Chang Y.J."/>
            <person name="Jeffries C.D."/>
            <person name="Rohde M."/>
            <person name="Goker M."/>
            <person name="Spring S."/>
            <person name="Woyke T."/>
            <person name="Bristow J."/>
            <person name="Eisen J.A."/>
            <person name="Markowitz V."/>
            <person name="Hugenholtz P."/>
            <person name="Kyrpides N.C."/>
            <person name="Klenk H.P."/>
        </authorList>
    </citation>
    <scope>NUCLEOTIDE SEQUENCE [LARGE SCALE GENOMIC DNA]</scope>
    <source>
        <strain evidence="11">ATCC 49924 / DSM 5501 / Z-7288</strain>
    </source>
</reference>
<dbReference type="GO" id="GO:0005525">
    <property type="term" value="F:GTP binding"/>
    <property type="evidence" value="ECO:0007669"/>
    <property type="project" value="UniProtKB-KW"/>
</dbReference>